<evidence type="ECO:0000313" key="11">
    <source>
        <dbReference type="EMBL" id="RDH19519.1"/>
    </source>
</evidence>
<evidence type="ECO:0000256" key="3">
    <source>
        <dbReference type="ARBA" id="ARBA00022525"/>
    </source>
</evidence>
<evidence type="ECO:0000256" key="9">
    <source>
        <dbReference type="RuleBase" id="RU361169"/>
    </source>
</evidence>
<feature type="transmembrane region" description="Helical" evidence="10">
    <location>
        <begin position="6"/>
        <end position="24"/>
    </location>
</feature>
<keyword evidence="6" id="KW-0325">Glycoprotein</keyword>
<dbReference type="PANTHER" id="PTHR31736">
    <property type="match status" value="1"/>
</dbReference>
<evidence type="ECO:0000256" key="10">
    <source>
        <dbReference type="SAM" id="Phobius"/>
    </source>
</evidence>
<reference evidence="11 12" key="1">
    <citation type="submission" date="2018-07" db="EMBL/GenBank/DDBJ databases">
        <title>Section-level genome sequencing of Aspergillus section Nigri to investigate inter- and intra-species variation.</title>
        <authorList>
            <consortium name="DOE Joint Genome Institute"/>
            <person name="Vesth T.C."/>
            <person name="Nybo J.L."/>
            <person name="Theobald S."/>
            <person name="Frisvad J.C."/>
            <person name="Larsen T.O."/>
            <person name="Nielsen K.F."/>
            <person name="Hoof J.B."/>
            <person name="Brandl J."/>
            <person name="Salamov A."/>
            <person name="Riley R."/>
            <person name="Gladden J.M."/>
            <person name="Phatale P."/>
            <person name="Nielsen M.T."/>
            <person name="Lyhne E.K."/>
            <person name="Kogle M.E."/>
            <person name="Strasser K."/>
            <person name="McDonnell E."/>
            <person name="Barry K."/>
            <person name="Clum A."/>
            <person name="Chen C."/>
            <person name="Nolan M."/>
            <person name="Sandor L."/>
            <person name="Kuo A."/>
            <person name="Lipzen A."/>
            <person name="Hainaut M."/>
            <person name="Drula E."/>
            <person name="Tsang A."/>
            <person name="Magnuson J.K."/>
            <person name="Henrissat B."/>
            <person name="Wiebenga A."/>
            <person name="Simmons B.A."/>
            <person name="Makela M.R."/>
            <person name="De vries R.P."/>
            <person name="Grigoriev I.V."/>
            <person name="Mortensen U.H."/>
            <person name="Baker S.E."/>
            <person name="Andersen M.R."/>
        </authorList>
    </citation>
    <scope>NUCLEOTIDE SEQUENCE [LARGE SCALE GENOMIC DNA]</scope>
    <source>
        <strain evidence="11 12">ATCC 13496</strain>
    </source>
</reference>
<organism evidence="11 12">
    <name type="scientific">Aspergillus niger ATCC 13496</name>
    <dbReference type="NCBI Taxonomy" id="1353008"/>
    <lineage>
        <taxon>Eukaryota</taxon>
        <taxon>Fungi</taxon>
        <taxon>Dikarya</taxon>
        <taxon>Ascomycota</taxon>
        <taxon>Pezizomycotina</taxon>
        <taxon>Eurotiomycetes</taxon>
        <taxon>Eurotiomycetidae</taxon>
        <taxon>Eurotiales</taxon>
        <taxon>Aspergillaceae</taxon>
        <taxon>Aspergillus</taxon>
        <taxon>Aspergillus subgen. Circumdati</taxon>
    </lineage>
</organism>
<dbReference type="EMBL" id="KZ851918">
    <property type="protein sequence ID" value="RDH19519.1"/>
    <property type="molecule type" value="Genomic_DNA"/>
</dbReference>
<dbReference type="SMR" id="A0A370C108"/>
<name>A0A370C108_ASPNG</name>
<keyword evidence="10" id="KW-1133">Transmembrane helix</keyword>
<dbReference type="Proteomes" id="UP000253845">
    <property type="component" value="Unassembled WGS sequence"/>
</dbReference>
<evidence type="ECO:0000256" key="1">
    <source>
        <dbReference type="ARBA" id="ARBA00004613"/>
    </source>
</evidence>
<protein>
    <submittedName>
        <fullName evidence="11">Pectin lyase-like protein</fullName>
    </submittedName>
</protein>
<evidence type="ECO:0000256" key="5">
    <source>
        <dbReference type="ARBA" id="ARBA00022801"/>
    </source>
</evidence>
<dbReference type="InterPro" id="IPR011050">
    <property type="entry name" value="Pectin_lyase_fold/virulence"/>
</dbReference>
<evidence type="ECO:0000256" key="8">
    <source>
        <dbReference type="ARBA" id="ARBA00023316"/>
    </source>
</evidence>
<evidence type="ECO:0000256" key="4">
    <source>
        <dbReference type="ARBA" id="ARBA00022729"/>
    </source>
</evidence>
<evidence type="ECO:0000256" key="2">
    <source>
        <dbReference type="ARBA" id="ARBA00008834"/>
    </source>
</evidence>
<accession>A0A370C108</accession>
<dbReference type="GO" id="GO:0005975">
    <property type="term" value="P:carbohydrate metabolic process"/>
    <property type="evidence" value="ECO:0007669"/>
    <property type="project" value="InterPro"/>
</dbReference>
<dbReference type="GO" id="GO:0016829">
    <property type="term" value="F:lyase activity"/>
    <property type="evidence" value="ECO:0007669"/>
    <property type="project" value="UniProtKB-KW"/>
</dbReference>
<evidence type="ECO:0000313" key="12">
    <source>
        <dbReference type="Proteomes" id="UP000253845"/>
    </source>
</evidence>
<evidence type="ECO:0000256" key="7">
    <source>
        <dbReference type="ARBA" id="ARBA00023295"/>
    </source>
</evidence>
<comment type="similarity">
    <text evidence="2 9">Belongs to the glycosyl hydrolase 28 family.</text>
</comment>
<feature type="transmembrane region" description="Helical" evidence="10">
    <location>
        <begin position="36"/>
        <end position="55"/>
    </location>
</feature>
<keyword evidence="8" id="KW-0961">Cell wall biogenesis/degradation</keyword>
<dbReference type="Gene3D" id="2.160.20.10">
    <property type="entry name" value="Single-stranded right-handed beta-helix, Pectin lyase-like"/>
    <property type="match status" value="1"/>
</dbReference>
<keyword evidence="7 9" id="KW-0326">Glycosidase</keyword>
<dbReference type="GO" id="GO:0005576">
    <property type="term" value="C:extracellular region"/>
    <property type="evidence" value="ECO:0007669"/>
    <property type="project" value="UniProtKB-SubCell"/>
</dbReference>
<keyword evidence="10" id="KW-0472">Membrane</keyword>
<proteinExistence type="inferred from homology"/>
<dbReference type="PANTHER" id="PTHR31736:SF8">
    <property type="entry name" value="PUTATIVE (AFU_ORTHOLOGUE AFUA_7G06410)-RELATED"/>
    <property type="match status" value="1"/>
</dbReference>
<keyword evidence="3" id="KW-0964">Secreted</keyword>
<dbReference type="GO" id="GO:0071555">
    <property type="term" value="P:cell wall organization"/>
    <property type="evidence" value="ECO:0007669"/>
    <property type="project" value="UniProtKB-KW"/>
</dbReference>
<sequence>MSWSSPAAQYIYVLVIQLHLWFILKTAFSPSNQAMAPIALKILLFTSLIVPSISLSDQARNGHARTICEVKPGGSSEIDDVPAIVDALTTCGSGGRVIFSNNTYHINSVMNTTWLDDVEIDLQGTLLWSTNISYWLNHSLPVGYQNQSTAWILGGKDIVFEGHGYGTFNGSGQTWYRYVGSTSNYPRRPNQLTVSGAMGAVFKGLRFVQSQMWTMSIIHTSNSWFDSIYVNNLYDDGGSAQNTDGANTIYSKNITLTNWEVVNGDDSISTKANSTDITIANCTFTSGLGIAIGSIGQYNGAFETVERLKISNITYEKTTHAVYFKTWTGDQVGYPPNGGGGGLGYASDIVATNLKTNNLKGAPFTISQCTTFSGASGNCTNSKFQIRDLVFTDISGTTDSSDVASFQCSAVAPCEDITIENVSLRIAGNTTHAEEYLCGNVDGTVGFNCTGDVCVGSSATGGC</sequence>
<gene>
    <name evidence="11" type="ORF">M747DRAFT_239090</name>
</gene>
<keyword evidence="4" id="KW-0732">Signal</keyword>
<dbReference type="InterPro" id="IPR000743">
    <property type="entry name" value="Glyco_hydro_28"/>
</dbReference>
<keyword evidence="10" id="KW-0812">Transmembrane</keyword>
<comment type="subcellular location">
    <subcellularLocation>
        <location evidence="1">Secreted</location>
    </subcellularLocation>
</comment>
<dbReference type="VEuPathDB" id="FungiDB:M747DRAFT_239090"/>
<dbReference type="SUPFAM" id="SSF51126">
    <property type="entry name" value="Pectin lyase-like"/>
    <property type="match status" value="1"/>
</dbReference>
<keyword evidence="5 9" id="KW-0378">Hydrolase</keyword>
<dbReference type="Pfam" id="PF00295">
    <property type="entry name" value="Glyco_hydro_28"/>
    <property type="match status" value="1"/>
</dbReference>
<dbReference type="AlphaFoldDB" id="A0A370C108"/>
<evidence type="ECO:0000256" key="6">
    <source>
        <dbReference type="ARBA" id="ARBA00023180"/>
    </source>
</evidence>
<dbReference type="GO" id="GO:0004650">
    <property type="term" value="F:polygalacturonase activity"/>
    <property type="evidence" value="ECO:0007669"/>
    <property type="project" value="InterPro"/>
</dbReference>
<keyword evidence="11" id="KW-0456">Lyase</keyword>
<dbReference type="InterPro" id="IPR012334">
    <property type="entry name" value="Pectin_lyas_fold"/>
</dbReference>